<accession>A0ABW6WL13</accession>
<gene>
    <name evidence="1" type="ORF">ACFY35_31235</name>
</gene>
<keyword evidence="2" id="KW-1185">Reference proteome</keyword>
<proteinExistence type="predicted"/>
<dbReference type="EMBL" id="JBIAZU010000005">
    <property type="protein sequence ID" value="MFF5293930.1"/>
    <property type="molecule type" value="Genomic_DNA"/>
</dbReference>
<reference evidence="1 2" key="1">
    <citation type="submission" date="2024-10" db="EMBL/GenBank/DDBJ databases">
        <title>The Natural Products Discovery Center: Release of the First 8490 Sequenced Strains for Exploring Actinobacteria Biosynthetic Diversity.</title>
        <authorList>
            <person name="Kalkreuter E."/>
            <person name="Kautsar S.A."/>
            <person name="Yang D."/>
            <person name="Bader C.D."/>
            <person name="Teijaro C.N."/>
            <person name="Fluegel L."/>
            <person name="Davis C.M."/>
            <person name="Simpson J.R."/>
            <person name="Lauterbach L."/>
            <person name="Steele A.D."/>
            <person name="Gui C."/>
            <person name="Meng S."/>
            <person name="Li G."/>
            <person name="Viehrig K."/>
            <person name="Ye F."/>
            <person name="Su P."/>
            <person name="Kiefer A.F."/>
            <person name="Nichols A."/>
            <person name="Cepeda A.J."/>
            <person name="Yan W."/>
            <person name="Fan B."/>
            <person name="Jiang Y."/>
            <person name="Adhikari A."/>
            <person name="Zheng C.-J."/>
            <person name="Schuster L."/>
            <person name="Cowan T.M."/>
            <person name="Smanski M.J."/>
            <person name="Chevrette M.G."/>
            <person name="De Carvalho L.P.S."/>
            <person name="Shen B."/>
        </authorList>
    </citation>
    <scope>NUCLEOTIDE SEQUENCE [LARGE SCALE GENOMIC DNA]</scope>
    <source>
        <strain evidence="1 2">NPDC000087</strain>
    </source>
</reference>
<dbReference type="Proteomes" id="UP001602245">
    <property type="component" value="Unassembled WGS sequence"/>
</dbReference>
<sequence>MSDFDAPIPAGDQQRMTLTPIVSCGGGTCPAIYRTTRGTFVIQGRAVPVEQTDVTLAPDELLVEIPEDLIAGISAQPFASP</sequence>
<name>A0ABW6WL13_9ACTN</name>
<evidence type="ECO:0000313" key="1">
    <source>
        <dbReference type="EMBL" id="MFF5293930.1"/>
    </source>
</evidence>
<dbReference type="RefSeq" id="WP_211216655.1">
    <property type="nucleotide sequence ID" value="NZ_JBIAZU010000005.1"/>
</dbReference>
<organism evidence="1 2">
    <name type="scientific">Paractinoplanes globisporus</name>
    <dbReference type="NCBI Taxonomy" id="113565"/>
    <lineage>
        <taxon>Bacteria</taxon>
        <taxon>Bacillati</taxon>
        <taxon>Actinomycetota</taxon>
        <taxon>Actinomycetes</taxon>
        <taxon>Micromonosporales</taxon>
        <taxon>Micromonosporaceae</taxon>
        <taxon>Paractinoplanes</taxon>
    </lineage>
</organism>
<comment type="caution">
    <text evidence="1">The sequence shown here is derived from an EMBL/GenBank/DDBJ whole genome shotgun (WGS) entry which is preliminary data.</text>
</comment>
<protein>
    <submittedName>
        <fullName evidence="1">Uncharacterized protein</fullName>
    </submittedName>
</protein>
<evidence type="ECO:0000313" key="2">
    <source>
        <dbReference type="Proteomes" id="UP001602245"/>
    </source>
</evidence>